<evidence type="ECO:0000313" key="4">
    <source>
        <dbReference type="Proteomes" id="UP001219862"/>
    </source>
</evidence>
<dbReference type="EMBL" id="JAQQXS010000007">
    <property type="protein sequence ID" value="MDC8785380.1"/>
    <property type="molecule type" value="Genomic_DNA"/>
</dbReference>
<reference evidence="3 4" key="1">
    <citation type="submission" date="2022-10" db="EMBL/GenBank/DDBJ databases">
        <title>paucibacter sp. hw8 Genome sequencing.</title>
        <authorList>
            <person name="Park S."/>
        </authorList>
    </citation>
    <scope>NUCLEOTIDE SEQUENCE [LARGE SCALE GENOMIC DNA]</scope>
    <source>
        <strain evidence="4">hw8</strain>
    </source>
</reference>
<sequence>MSRSMIIEGTEVWIDDTRCPPGAPALVMIHGWPDTYRVWDAQVEFFRDHYRCIRFTLPGFDASQAPQGHSLESLMALFKAIVTAVSPDAPIVLMLHDWGCMFGYQFAMQQPQKISRLVGVDIGDASSAAYLHSLKPKVKLMIAAYQLWLVSAWRLRDWFGGRLSLRMTRWIAQALRCPAPAEQIGIGMNYPYDMQWTGSYGSLRGLLPMNPPCPMFFAYGRKKPFMFHSQSWLQDMSEAPQHAVQGFDTDHWVMVRQPAAFNRAVQDWLATPTAWPTPAAPMTPPNARKNSPLN</sequence>
<dbReference type="GO" id="GO:0016787">
    <property type="term" value="F:hydrolase activity"/>
    <property type="evidence" value="ECO:0007669"/>
    <property type="project" value="UniProtKB-KW"/>
</dbReference>
<proteinExistence type="predicted"/>
<dbReference type="Gene3D" id="3.40.50.1820">
    <property type="entry name" value="alpha/beta hydrolase"/>
    <property type="match status" value="1"/>
</dbReference>
<evidence type="ECO:0000256" key="1">
    <source>
        <dbReference type="SAM" id="MobiDB-lite"/>
    </source>
</evidence>
<keyword evidence="4" id="KW-1185">Reference proteome</keyword>
<dbReference type="SUPFAM" id="SSF53474">
    <property type="entry name" value="alpha/beta-Hydrolases"/>
    <property type="match status" value="1"/>
</dbReference>
<dbReference type="PANTHER" id="PTHR43798:SF33">
    <property type="entry name" value="HYDROLASE, PUTATIVE (AFU_ORTHOLOGUE AFUA_2G14860)-RELATED"/>
    <property type="match status" value="1"/>
</dbReference>
<dbReference type="RefSeq" id="WP_273596499.1">
    <property type="nucleotide sequence ID" value="NZ_JAQQXS010000007.1"/>
</dbReference>
<feature type="region of interest" description="Disordered" evidence="1">
    <location>
        <begin position="275"/>
        <end position="294"/>
    </location>
</feature>
<gene>
    <name evidence="3" type="ORF">PRZ01_09280</name>
</gene>
<evidence type="ECO:0000259" key="2">
    <source>
        <dbReference type="Pfam" id="PF00561"/>
    </source>
</evidence>
<feature type="domain" description="AB hydrolase-1" evidence="2">
    <location>
        <begin position="24"/>
        <end position="172"/>
    </location>
</feature>
<organism evidence="3 4">
    <name type="scientific">Roseateles koreensis</name>
    <dbReference type="NCBI Taxonomy" id="2987526"/>
    <lineage>
        <taxon>Bacteria</taxon>
        <taxon>Pseudomonadati</taxon>
        <taxon>Pseudomonadota</taxon>
        <taxon>Betaproteobacteria</taxon>
        <taxon>Burkholderiales</taxon>
        <taxon>Sphaerotilaceae</taxon>
        <taxon>Roseateles</taxon>
    </lineage>
</organism>
<name>A0ABT5KSI5_9BURK</name>
<evidence type="ECO:0000313" key="3">
    <source>
        <dbReference type="EMBL" id="MDC8785380.1"/>
    </source>
</evidence>
<dbReference type="InterPro" id="IPR029058">
    <property type="entry name" value="AB_hydrolase_fold"/>
</dbReference>
<dbReference type="InterPro" id="IPR000073">
    <property type="entry name" value="AB_hydrolase_1"/>
</dbReference>
<keyword evidence="3" id="KW-0378">Hydrolase</keyword>
<accession>A0ABT5KSI5</accession>
<dbReference type="PANTHER" id="PTHR43798">
    <property type="entry name" value="MONOACYLGLYCEROL LIPASE"/>
    <property type="match status" value="1"/>
</dbReference>
<protein>
    <submittedName>
        <fullName evidence="3">Alpha/beta hydrolase</fullName>
    </submittedName>
</protein>
<dbReference type="Proteomes" id="UP001219862">
    <property type="component" value="Unassembled WGS sequence"/>
</dbReference>
<dbReference type="InterPro" id="IPR050266">
    <property type="entry name" value="AB_hydrolase_sf"/>
</dbReference>
<comment type="caution">
    <text evidence="3">The sequence shown here is derived from an EMBL/GenBank/DDBJ whole genome shotgun (WGS) entry which is preliminary data.</text>
</comment>
<dbReference type="Pfam" id="PF00561">
    <property type="entry name" value="Abhydrolase_1"/>
    <property type="match status" value="1"/>
</dbReference>